<dbReference type="NCBIfam" id="TIGR03347">
    <property type="entry name" value="VI_chp_1"/>
    <property type="match status" value="1"/>
</dbReference>
<evidence type="ECO:0000313" key="2">
    <source>
        <dbReference type="Proteomes" id="UP000037530"/>
    </source>
</evidence>
<dbReference type="EMBL" id="LHPI01000001">
    <property type="protein sequence ID" value="KOO09279.1"/>
    <property type="molecule type" value="Genomic_DNA"/>
</dbReference>
<dbReference type="Pfam" id="PF06996">
    <property type="entry name" value="T6SS_TssG"/>
    <property type="match status" value="1"/>
</dbReference>
<dbReference type="InterPro" id="IPR010732">
    <property type="entry name" value="T6SS_TssG-like"/>
</dbReference>
<comment type="caution">
    <text evidence="1">The sequence shown here is derived from an EMBL/GenBank/DDBJ whole genome shotgun (WGS) entry which is preliminary data.</text>
</comment>
<dbReference type="PANTHER" id="PTHR35564">
    <property type="match status" value="1"/>
</dbReference>
<dbReference type="RefSeq" id="WP_053407538.1">
    <property type="nucleotide sequence ID" value="NZ_DAIPHI010000025.1"/>
</dbReference>
<dbReference type="STRING" id="171383.AKJ31_02665"/>
<accession>A0A0M0I4P8</accession>
<evidence type="ECO:0000313" key="1">
    <source>
        <dbReference type="EMBL" id="KOO09279.1"/>
    </source>
</evidence>
<evidence type="ECO:0008006" key="3">
    <source>
        <dbReference type="Google" id="ProtNLM"/>
    </source>
</evidence>
<protein>
    <recommendedName>
        <fullName evidence="3">Type VI secretion protein</fullName>
    </recommendedName>
</protein>
<name>A0A0M0I4P8_9VIBR</name>
<dbReference type="Proteomes" id="UP000037530">
    <property type="component" value="Unassembled WGS sequence"/>
</dbReference>
<dbReference type="PATRIC" id="fig|171383.3.peg.545"/>
<proteinExistence type="predicted"/>
<sequence length="339" mass="38415">MGYATRIAATDMRSTALEPLPNNVADLDVKSFNFYQLVELLLTLNELDPEDDDWERQCELMFKSNPSLGFSTSDISGLTQHSAGRMELETTFFGLTGAQSPLPGYLLEHITTEGELGLRGLFLDFFNNHLITLVYRVWRKYRYYIRFQEGASDKFSAQLFALVGLADPDMRGETPINWCKMLSYAGMLAGRSRSPQVVSGIIAHCFDIEDVEIRQWVTRRVDISRDQQMKLGAANMSLGENTVIGEKVTECNGKFTLVLRGLSQQRYRDFLPTGKEYLPLCKLVEFVLREQMAYDLELHLKEGETSSLMLDRNKATPLGWSTFLGEGDGQQSVTIQVRQ</sequence>
<organism evidence="1 2">
    <name type="scientific">Vibrio hepatarius</name>
    <dbReference type="NCBI Taxonomy" id="171383"/>
    <lineage>
        <taxon>Bacteria</taxon>
        <taxon>Pseudomonadati</taxon>
        <taxon>Pseudomonadota</taxon>
        <taxon>Gammaproteobacteria</taxon>
        <taxon>Vibrionales</taxon>
        <taxon>Vibrionaceae</taxon>
        <taxon>Vibrio</taxon>
        <taxon>Vibrio oreintalis group</taxon>
    </lineage>
</organism>
<gene>
    <name evidence="1" type="ORF">AKJ31_02665</name>
</gene>
<keyword evidence="2" id="KW-1185">Reference proteome</keyword>
<reference evidence="2" key="1">
    <citation type="submission" date="2015-08" db="EMBL/GenBank/DDBJ databases">
        <title>Vibrio galatheae sp. nov., a novel member of the Vibrionaceae family isolated from the Solomon Islands.</title>
        <authorList>
            <person name="Giubergia S."/>
            <person name="Machado H."/>
            <person name="Mateiu R.V."/>
            <person name="Gram L."/>
        </authorList>
    </citation>
    <scope>NUCLEOTIDE SEQUENCE [LARGE SCALE GENOMIC DNA]</scope>
    <source>
        <strain evidence="2">DSM 19134</strain>
    </source>
</reference>
<dbReference type="PANTHER" id="PTHR35564:SF3">
    <property type="entry name" value="TYPE VI SECRETION SYSTEM BASEPLATE SUBUNIT TSSG"/>
    <property type="match status" value="1"/>
</dbReference>
<dbReference type="AlphaFoldDB" id="A0A0M0I4P8"/>